<keyword evidence="2" id="KW-1185">Reference proteome</keyword>
<accession>A0ACC1B3H3</accession>
<gene>
    <name evidence="1" type="ORF">Patl1_24890</name>
</gene>
<proteinExistence type="predicted"/>
<reference evidence="2" key="1">
    <citation type="journal article" date="2023" name="G3 (Bethesda)">
        <title>Genome assembly and association tests identify interacting loci associated with vigor, precocity, and sex in interspecific pistachio rootstocks.</title>
        <authorList>
            <person name="Palmer W."/>
            <person name="Jacygrad E."/>
            <person name="Sagayaradj S."/>
            <person name="Cavanaugh K."/>
            <person name="Han R."/>
            <person name="Bertier L."/>
            <person name="Beede B."/>
            <person name="Kafkas S."/>
            <person name="Golino D."/>
            <person name="Preece J."/>
            <person name="Michelmore R."/>
        </authorList>
    </citation>
    <scope>NUCLEOTIDE SEQUENCE [LARGE SCALE GENOMIC DNA]</scope>
</reference>
<comment type="caution">
    <text evidence="1">The sequence shown here is derived from an EMBL/GenBank/DDBJ whole genome shotgun (WGS) entry which is preliminary data.</text>
</comment>
<dbReference type="Proteomes" id="UP001164250">
    <property type="component" value="Chromosome 7"/>
</dbReference>
<sequence>MHAALNERLPLRVVVQVLYFEQVRVATGVHAPNNNPCDASHSTTNTDEEWEKAPQIPQETESRMKVKDEEFQKNGKLIKKNSKNSKSVVQLLPSRSRRIKLKVWMGVH</sequence>
<name>A0ACC1B3H3_9ROSI</name>
<protein>
    <submittedName>
        <fullName evidence="1">Uncharacterized protein</fullName>
    </submittedName>
</protein>
<evidence type="ECO:0000313" key="1">
    <source>
        <dbReference type="EMBL" id="KAJ0093489.1"/>
    </source>
</evidence>
<organism evidence="1 2">
    <name type="scientific">Pistacia atlantica</name>
    <dbReference type="NCBI Taxonomy" id="434234"/>
    <lineage>
        <taxon>Eukaryota</taxon>
        <taxon>Viridiplantae</taxon>
        <taxon>Streptophyta</taxon>
        <taxon>Embryophyta</taxon>
        <taxon>Tracheophyta</taxon>
        <taxon>Spermatophyta</taxon>
        <taxon>Magnoliopsida</taxon>
        <taxon>eudicotyledons</taxon>
        <taxon>Gunneridae</taxon>
        <taxon>Pentapetalae</taxon>
        <taxon>rosids</taxon>
        <taxon>malvids</taxon>
        <taxon>Sapindales</taxon>
        <taxon>Anacardiaceae</taxon>
        <taxon>Pistacia</taxon>
    </lineage>
</organism>
<evidence type="ECO:0000313" key="2">
    <source>
        <dbReference type="Proteomes" id="UP001164250"/>
    </source>
</evidence>
<dbReference type="EMBL" id="CM047903">
    <property type="protein sequence ID" value="KAJ0093489.1"/>
    <property type="molecule type" value="Genomic_DNA"/>
</dbReference>